<gene>
    <name evidence="2" type="ORF">HMPREF0372_01194</name>
</gene>
<comment type="caution">
    <text evidence="2">The sequence shown here is derived from an EMBL/GenBank/DDBJ whole genome shotgun (WGS) entry which is preliminary data.</text>
</comment>
<dbReference type="AlphaFoldDB" id="G9YNW6"/>
<keyword evidence="1" id="KW-1133">Transmembrane helix</keyword>
<evidence type="ECO:0000256" key="1">
    <source>
        <dbReference type="SAM" id="Phobius"/>
    </source>
</evidence>
<feature type="transmembrane region" description="Helical" evidence="1">
    <location>
        <begin position="158"/>
        <end position="179"/>
    </location>
</feature>
<protein>
    <submittedName>
        <fullName evidence="2">Uncharacterized protein</fullName>
    </submittedName>
</protein>
<evidence type="ECO:0000313" key="2">
    <source>
        <dbReference type="EMBL" id="EHM53116.1"/>
    </source>
</evidence>
<accession>G9YNW6</accession>
<proteinExistence type="predicted"/>
<dbReference type="Proteomes" id="UP000004459">
    <property type="component" value="Unassembled WGS sequence"/>
</dbReference>
<reference evidence="2 3" key="1">
    <citation type="submission" date="2011-08" db="EMBL/GenBank/DDBJ databases">
        <authorList>
            <person name="Weinstock G."/>
            <person name="Sodergren E."/>
            <person name="Clifton S."/>
            <person name="Fulton L."/>
            <person name="Fulton B."/>
            <person name="Courtney L."/>
            <person name="Fronick C."/>
            <person name="Harrison M."/>
            <person name="Strong C."/>
            <person name="Farmer C."/>
            <person name="Delahaunty K."/>
            <person name="Markovic C."/>
            <person name="Hall O."/>
            <person name="Minx P."/>
            <person name="Tomlinson C."/>
            <person name="Mitreva M."/>
            <person name="Hou S."/>
            <person name="Chen J."/>
            <person name="Wollam A."/>
            <person name="Pepin K.H."/>
            <person name="Johnson M."/>
            <person name="Bhonagiri V."/>
            <person name="Zhang X."/>
            <person name="Suruliraj S."/>
            <person name="Warren W."/>
            <person name="Chinwalla A."/>
            <person name="Mardis E.R."/>
            <person name="Wilson R.K."/>
        </authorList>
    </citation>
    <scope>NUCLEOTIDE SEQUENCE [LARGE SCALE GENOMIC DNA]</scope>
    <source>
        <strain evidence="2 3">ATCC 29863</strain>
    </source>
</reference>
<dbReference type="PATRIC" id="fig|411475.3.peg.1033"/>
<dbReference type="HOGENOM" id="CLU_813171_0_0_9"/>
<name>G9YNW6_FLAPL</name>
<keyword evidence="1" id="KW-0472">Membrane</keyword>
<feature type="transmembrane region" description="Helical" evidence="1">
    <location>
        <begin position="191"/>
        <end position="211"/>
    </location>
</feature>
<organism evidence="2 3">
    <name type="scientific">Flavonifractor plautii ATCC 29863</name>
    <dbReference type="NCBI Taxonomy" id="411475"/>
    <lineage>
        <taxon>Bacteria</taxon>
        <taxon>Bacillati</taxon>
        <taxon>Bacillota</taxon>
        <taxon>Clostridia</taxon>
        <taxon>Eubacteriales</taxon>
        <taxon>Oscillospiraceae</taxon>
        <taxon>Flavonifractor</taxon>
    </lineage>
</organism>
<sequence>MNVMRKTNPQIRKVGAAGPDQKTAFVNEAASDADLQRMIDRFRAGDWPFLLLETEQCRISIRTLDAPEGNCAVTIILKHHGQWKALTKAFPTELGVSMFLACYEQGCLYENFNGWYDATANFQNSVQDVQKSVEEATSAVRPNSQTNQETTDMKKTNLLYVLAWYVPPILLVPALFMFSVHADVSDRVLDVLALLLVLLIISIPLCVPIWMKKRMEKRAAVLERDFPNINYKFTSHNCVLYLDTEGGHIGVVWKNNPAQLQMVDPAQITDIRTNDGQQLRGTALVSCQFRLDGKKVKIYTLRLSGGQLAMKHPRVMEAIAKADQLGETLRAVQAQRAQRGA</sequence>
<keyword evidence="1" id="KW-0812">Transmembrane</keyword>
<evidence type="ECO:0000313" key="3">
    <source>
        <dbReference type="Proteomes" id="UP000004459"/>
    </source>
</evidence>
<dbReference type="EMBL" id="AGCK01000084">
    <property type="protein sequence ID" value="EHM53116.1"/>
    <property type="molecule type" value="Genomic_DNA"/>
</dbReference>